<evidence type="ECO:0000313" key="2">
    <source>
        <dbReference type="EMBL" id="KIK93315.1"/>
    </source>
</evidence>
<dbReference type="AlphaFoldDB" id="A0A0D0E6H0"/>
<evidence type="ECO:0000256" key="1">
    <source>
        <dbReference type="SAM" id="MobiDB-lite"/>
    </source>
</evidence>
<accession>A0A0D0E6H0</accession>
<name>A0A0D0E6H0_9AGAM</name>
<keyword evidence="3" id="KW-1185">Reference proteome</keyword>
<feature type="compositionally biased region" description="Basic and acidic residues" evidence="1">
    <location>
        <begin position="75"/>
        <end position="98"/>
    </location>
</feature>
<reference evidence="3" key="2">
    <citation type="submission" date="2015-01" db="EMBL/GenBank/DDBJ databases">
        <title>Evolutionary Origins and Diversification of the Mycorrhizal Mutualists.</title>
        <authorList>
            <consortium name="DOE Joint Genome Institute"/>
            <consortium name="Mycorrhizal Genomics Consortium"/>
            <person name="Kohler A."/>
            <person name="Kuo A."/>
            <person name="Nagy L.G."/>
            <person name="Floudas D."/>
            <person name="Copeland A."/>
            <person name="Barry K.W."/>
            <person name="Cichocki N."/>
            <person name="Veneault-Fourrey C."/>
            <person name="LaButti K."/>
            <person name="Lindquist E.A."/>
            <person name="Lipzen A."/>
            <person name="Lundell T."/>
            <person name="Morin E."/>
            <person name="Murat C."/>
            <person name="Riley R."/>
            <person name="Ohm R."/>
            <person name="Sun H."/>
            <person name="Tunlid A."/>
            <person name="Henrissat B."/>
            <person name="Grigoriev I.V."/>
            <person name="Hibbett D.S."/>
            <person name="Martin F."/>
        </authorList>
    </citation>
    <scope>NUCLEOTIDE SEQUENCE [LARGE SCALE GENOMIC DNA]</scope>
    <source>
        <strain evidence="3">Ve08.2h10</strain>
    </source>
</reference>
<protein>
    <submittedName>
        <fullName evidence="2">Uncharacterized protein</fullName>
    </submittedName>
</protein>
<dbReference type="EMBL" id="KN825196">
    <property type="protein sequence ID" value="KIK93315.1"/>
    <property type="molecule type" value="Genomic_DNA"/>
</dbReference>
<gene>
    <name evidence="2" type="ORF">PAXRUDRAFT_829096</name>
</gene>
<dbReference type="InParanoid" id="A0A0D0E6H0"/>
<dbReference type="HOGENOM" id="CLU_2015990_0_0_1"/>
<sequence>MDRKIVPPMILRRRNGYRADQVPSGLPTPLYVSSCTYDNPIPFAPLDGVRCRIHHTCDVVEDHLKHFNSSFPVNRDVRPSVDKGRNLRQSTSDRRGAHSADTLPNIDVVVFQSGSAALCWDYL</sequence>
<reference evidence="2 3" key="1">
    <citation type="submission" date="2014-04" db="EMBL/GenBank/DDBJ databases">
        <authorList>
            <consortium name="DOE Joint Genome Institute"/>
            <person name="Kuo A."/>
            <person name="Kohler A."/>
            <person name="Jargeat P."/>
            <person name="Nagy L.G."/>
            <person name="Floudas D."/>
            <person name="Copeland A."/>
            <person name="Barry K.W."/>
            <person name="Cichocki N."/>
            <person name="Veneault-Fourrey C."/>
            <person name="LaButti K."/>
            <person name="Lindquist E.A."/>
            <person name="Lipzen A."/>
            <person name="Lundell T."/>
            <person name="Morin E."/>
            <person name="Murat C."/>
            <person name="Sun H."/>
            <person name="Tunlid A."/>
            <person name="Henrissat B."/>
            <person name="Grigoriev I.V."/>
            <person name="Hibbett D.S."/>
            <person name="Martin F."/>
            <person name="Nordberg H.P."/>
            <person name="Cantor M.N."/>
            <person name="Hua S.X."/>
        </authorList>
    </citation>
    <scope>NUCLEOTIDE SEQUENCE [LARGE SCALE GENOMIC DNA]</scope>
    <source>
        <strain evidence="2 3">Ve08.2h10</strain>
    </source>
</reference>
<organism evidence="2 3">
    <name type="scientific">Paxillus rubicundulus Ve08.2h10</name>
    <dbReference type="NCBI Taxonomy" id="930991"/>
    <lineage>
        <taxon>Eukaryota</taxon>
        <taxon>Fungi</taxon>
        <taxon>Dikarya</taxon>
        <taxon>Basidiomycota</taxon>
        <taxon>Agaricomycotina</taxon>
        <taxon>Agaricomycetes</taxon>
        <taxon>Agaricomycetidae</taxon>
        <taxon>Boletales</taxon>
        <taxon>Paxilineae</taxon>
        <taxon>Paxillaceae</taxon>
        <taxon>Paxillus</taxon>
    </lineage>
</organism>
<evidence type="ECO:0000313" key="3">
    <source>
        <dbReference type="Proteomes" id="UP000054538"/>
    </source>
</evidence>
<proteinExistence type="predicted"/>
<feature type="region of interest" description="Disordered" evidence="1">
    <location>
        <begin position="75"/>
        <end position="99"/>
    </location>
</feature>
<dbReference type="Proteomes" id="UP000054538">
    <property type="component" value="Unassembled WGS sequence"/>
</dbReference>